<dbReference type="InterPro" id="IPR024302">
    <property type="entry name" value="SusD-like"/>
</dbReference>
<feature type="signal peptide" evidence="1">
    <location>
        <begin position="1"/>
        <end position="24"/>
    </location>
</feature>
<evidence type="ECO:0008006" key="4">
    <source>
        <dbReference type="Google" id="ProtNLM"/>
    </source>
</evidence>
<dbReference type="AlphaFoldDB" id="A0A7G1I5R0"/>
<protein>
    <recommendedName>
        <fullName evidence="4">SusD/RagB family nutrient-binding outer membrane lipoprotein</fullName>
    </recommendedName>
</protein>
<dbReference type="Pfam" id="PF12741">
    <property type="entry name" value="SusD-like"/>
    <property type="match status" value="1"/>
</dbReference>
<proteinExistence type="predicted"/>
<keyword evidence="1" id="KW-0732">Signal</keyword>
<dbReference type="KEGG" id="copr:Cop2CBH44_31100"/>
<evidence type="ECO:0000256" key="1">
    <source>
        <dbReference type="SAM" id="SignalP"/>
    </source>
</evidence>
<evidence type="ECO:0000313" key="2">
    <source>
        <dbReference type="EMBL" id="BCI64757.1"/>
    </source>
</evidence>
<organism evidence="2 3">
    <name type="scientific">Coprobacter secundus subsp. similis</name>
    <dbReference type="NCBI Taxonomy" id="2751153"/>
    <lineage>
        <taxon>Bacteria</taxon>
        <taxon>Pseudomonadati</taxon>
        <taxon>Bacteroidota</taxon>
        <taxon>Bacteroidia</taxon>
        <taxon>Bacteroidales</taxon>
        <taxon>Barnesiellaceae</taxon>
        <taxon>Coprobacter</taxon>
    </lineage>
</organism>
<reference evidence="3" key="1">
    <citation type="submission" date="2020-07" db="EMBL/GenBank/DDBJ databases">
        <title>Complete genome sequencing of Coprobacter sp. strain 2CBH44.</title>
        <authorList>
            <person name="Sakamoto M."/>
            <person name="Murakami T."/>
            <person name="Mori H."/>
        </authorList>
    </citation>
    <scope>NUCLEOTIDE SEQUENCE [LARGE SCALE GENOMIC DNA]</scope>
    <source>
        <strain evidence="3">2CBH44</strain>
    </source>
</reference>
<dbReference type="SUPFAM" id="SSF48452">
    <property type="entry name" value="TPR-like"/>
    <property type="match status" value="1"/>
</dbReference>
<dbReference type="Proteomes" id="UP000594042">
    <property type="component" value="Chromosome"/>
</dbReference>
<dbReference type="PROSITE" id="PS51257">
    <property type="entry name" value="PROKAR_LIPOPROTEIN"/>
    <property type="match status" value="1"/>
</dbReference>
<evidence type="ECO:0000313" key="3">
    <source>
        <dbReference type="Proteomes" id="UP000594042"/>
    </source>
</evidence>
<dbReference type="Gene3D" id="1.25.40.390">
    <property type="match status" value="1"/>
</dbReference>
<dbReference type="EMBL" id="AP023322">
    <property type="protein sequence ID" value="BCI64757.1"/>
    <property type="molecule type" value="Genomic_DNA"/>
</dbReference>
<dbReference type="InterPro" id="IPR011990">
    <property type="entry name" value="TPR-like_helical_dom_sf"/>
</dbReference>
<accession>A0A7G1I5R0</accession>
<keyword evidence="3" id="KW-1185">Reference proteome</keyword>
<gene>
    <name evidence="2" type="ORF">Cop2CBH44_31100</name>
</gene>
<dbReference type="RefSeq" id="WP_200755175.1">
    <property type="nucleotide sequence ID" value="NZ_AP023322.1"/>
</dbReference>
<feature type="chain" id="PRO_5028936435" description="SusD/RagB family nutrient-binding outer membrane lipoprotein" evidence="1">
    <location>
        <begin position="25"/>
        <end position="602"/>
    </location>
</feature>
<name>A0A7G1I5R0_9BACT</name>
<sequence length="602" mass="67047">MKLISNKILSITCSLLLLCGVSSCYDTVLEYEDTTVINSSDGSVSSDTLSTSQEAEFMLRTVQTQVVSAAVHLYQMQYTLHIIDYAGYMSIPHSFDGNMYSSFMFYDSYAFGQTEALEKLAPNAIPIINSGKKLGIEPLSALASVLFSYSIYQNLVTYGPVPYSDFRALKEQRPLTYEKQSDVFKTLFIELQKADSTLEAYQRNPTAELDKKIEGVNYISEDKITSATDIVKHWRKFTNSMILRLAMTVVNVPDFNVNGKTAQTLAEEAVTRGILQPGDPQVGLRSGADGPVKAHHPLYLIANSWVDARLNATLHNIMKRTNHPALTAWFAPNNGRLVSKFNKVHNSGEKIMSMRSGTYLSNSSLASNNYILFSKFVDLAFAAKPVTLFKVEEALFLQAEGALRGWNMGGTAQSFYEAGIQESFTKNDFSGYSDYMAWRGAGDMTVSGDFLYEDPYDPDNDLTSDEKANYYFMLNNGWGGIDTNPYTSVTADKEKEYYLEKIMTQKWLALFPMSLVAWTDIRRTGYPKLLPAVYGAYGEADGSISDELTIRRIPFATGGVDEAKSDFTSTGVPNLDAETTGSVRGDMQGTRLWWDVEKTSNF</sequence>